<name>A0ABR1FPU7_AURAN</name>
<evidence type="ECO:0000313" key="17">
    <source>
        <dbReference type="Proteomes" id="UP001363151"/>
    </source>
</evidence>
<keyword evidence="17" id="KW-1185">Reference proteome</keyword>
<sequence length="429" mass="47439">MEWFACTVFTAEIVARFAITNSARTLIRDPYMWFDILAVLPCWLIPTASLIPGGTALCGGLSHLKSLRMFRLLKLARKYEGSIVIVRAMKLSLPALTVAIFFLMISVTVFATFLFFTESLNREGAYRSIPHAMWFMMVTMTTVGYGDVSPLTDGGKVVTTMAMLFGVLFLAMPLAIVGNNFCLVWEDKERVVFVEKLKEQLLLRGRQPKDMRETFNMMDTDGSGSMSFREFRDAMRVLEINMSAERLAVLWRTLDADHSGEIDVSEFMELVYRDDPYVLSDAPGDGAAPGNGAPPDPAVVDAPDVSPRAPPRPGRSDEEAKRRREREAALVRQSSLCLEEALDAIADIRSAQLELRASLADDTDAFARGSLLRFSEEELSASSWSPDDDAQRLLAGESLDDDSLAPKKPDVSPRTQRALQSGGLEVGDA</sequence>
<feature type="domain" description="EF-hand" evidence="15">
    <location>
        <begin position="206"/>
        <end position="241"/>
    </location>
</feature>
<dbReference type="SUPFAM" id="SSF81324">
    <property type="entry name" value="Voltage-gated potassium channels"/>
    <property type="match status" value="1"/>
</dbReference>
<proteinExistence type="predicted"/>
<evidence type="ECO:0000256" key="11">
    <source>
        <dbReference type="ARBA" id="ARBA00023136"/>
    </source>
</evidence>
<evidence type="ECO:0000256" key="14">
    <source>
        <dbReference type="SAM" id="Phobius"/>
    </source>
</evidence>
<dbReference type="SUPFAM" id="SSF47473">
    <property type="entry name" value="EF-hand"/>
    <property type="match status" value="1"/>
</dbReference>
<dbReference type="InterPro" id="IPR018247">
    <property type="entry name" value="EF_Hand_1_Ca_BS"/>
</dbReference>
<keyword evidence="12 16" id="KW-0407">Ion channel</keyword>
<dbReference type="Proteomes" id="UP001363151">
    <property type="component" value="Unassembled WGS sequence"/>
</dbReference>
<reference evidence="16 17" key="1">
    <citation type="submission" date="2024-03" db="EMBL/GenBank/DDBJ databases">
        <title>Aureococcus anophagefferens CCMP1851 and Kratosvirus quantuckense: Draft genome of a second virus-susceptible host strain in the model system.</title>
        <authorList>
            <person name="Chase E."/>
            <person name="Truchon A.R."/>
            <person name="Schepens W."/>
            <person name="Wilhelm S.W."/>
        </authorList>
    </citation>
    <scope>NUCLEOTIDE SEQUENCE [LARGE SCALE GENOMIC DNA]</scope>
    <source>
        <strain evidence="16 17">CCMP1851</strain>
    </source>
</reference>
<dbReference type="InterPro" id="IPR005821">
    <property type="entry name" value="Ion_trans_dom"/>
</dbReference>
<evidence type="ECO:0000256" key="2">
    <source>
        <dbReference type="ARBA" id="ARBA00022448"/>
    </source>
</evidence>
<dbReference type="InterPro" id="IPR027359">
    <property type="entry name" value="Volt_channel_dom_sf"/>
</dbReference>
<evidence type="ECO:0000256" key="12">
    <source>
        <dbReference type="ARBA" id="ARBA00023303"/>
    </source>
</evidence>
<feature type="transmembrane region" description="Helical" evidence="14">
    <location>
        <begin position="128"/>
        <end position="145"/>
    </location>
</feature>
<feature type="transmembrane region" description="Helical" evidence="14">
    <location>
        <begin position="95"/>
        <end position="116"/>
    </location>
</feature>
<dbReference type="PROSITE" id="PS50222">
    <property type="entry name" value="EF_HAND_2"/>
    <property type="match status" value="2"/>
</dbReference>
<evidence type="ECO:0000256" key="9">
    <source>
        <dbReference type="ARBA" id="ARBA00022989"/>
    </source>
</evidence>
<feature type="compositionally biased region" description="Low complexity" evidence="13">
    <location>
        <begin position="281"/>
        <end position="291"/>
    </location>
</feature>
<organism evidence="16 17">
    <name type="scientific">Aureococcus anophagefferens</name>
    <name type="common">Harmful bloom alga</name>
    <dbReference type="NCBI Taxonomy" id="44056"/>
    <lineage>
        <taxon>Eukaryota</taxon>
        <taxon>Sar</taxon>
        <taxon>Stramenopiles</taxon>
        <taxon>Ochrophyta</taxon>
        <taxon>Pelagophyceae</taxon>
        <taxon>Pelagomonadales</taxon>
        <taxon>Pelagomonadaceae</taxon>
        <taxon>Aureococcus</taxon>
    </lineage>
</organism>
<feature type="region of interest" description="Disordered" evidence="13">
    <location>
        <begin position="281"/>
        <end position="326"/>
    </location>
</feature>
<evidence type="ECO:0000256" key="6">
    <source>
        <dbReference type="ARBA" id="ARBA00022837"/>
    </source>
</evidence>
<evidence type="ECO:0000256" key="5">
    <source>
        <dbReference type="ARBA" id="ARBA00022826"/>
    </source>
</evidence>
<dbReference type="SMART" id="SM00054">
    <property type="entry name" value="EFh"/>
    <property type="match status" value="2"/>
</dbReference>
<gene>
    <name evidence="16" type="ORF">SO694_00068025</name>
</gene>
<dbReference type="Gene3D" id="1.10.238.10">
    <property type="entry name" value="EF-hand"/>
    <property type="match status" value="1"/>
</dbReference>
<dbReference type="CDD" id="cd00051">
    <property type="entry name" value="EFh"/>
    <property type="match status" value="1"/>
</dbReference>
<feature type="region of interest" description="Disordered" evidence="13">
    <location>
        <begin position="377"/>
        <end position="429"/>
    </location>
</feature>
<evidence type="ECO:0000256" key="10">
    <source>
        <dbReference type="ARBA" id="ARBA00023065"/>
    </source>
</evidence>
<evidence type="ECO:0000256" key="7">
    <source>
        <dbReference type="ARBA" id="ARBA00022882"/>
    </source>
</evidence>
<dbReference type="InterPro" id="IPR002048">
    <property type="entry name" value="EF_hand_dom"/>
</dbReference>
<accession>A0ABR1FPU7</accession>
<dbReference type="Gene3D" id="1.10.287.70">
    <property type="match status" value="1"/>
</dbReference>
<dbReference type="InterPro" id="IPR028325">
    <property type="entry name" value="VG_K_chnl"/>
</dbReference>
<evidence type="ECO:0000256" key="13">
    <source>
        <dbReference type="SAM" id="MobiDB-lite"/>
    </source>
</evidence>
<evidence type="ECO:0000313" key="16">
    <source>
        <dbReference type="EMBL" id="KAK7235260.1"/>
    </source>
</evidence>
<feature type="compositionally biased region" description="Low complexity" evidence="13">
    <location>
        <begin position="298"/>
        <end position="307"/>
    </location>
</feature>
<dbReference type="EMBL" id="JBBJCI010000293">
    <property type="protein sequence ID" value="KAK7235260.1"/>
    <property type="molecule type" value="Genomic_DNA"/>
</dbReference>
<keyword evidence="3" id="KW-0633">Potassium transport</keyword>
<dbReference type="InterPro" id="IPR011992">
    <property type="entry name" value="EF-hand-dom_pair"/>
</dbReference>
<evidence type="ECO:0000256" key="1">
    <source>
        <dbReference type="ARBA" id="ARBA00004141"/>
    </source>
</evidence>
<comment type="caution">
    <text evidence="16">The sequence shown here is derived from an EMBL/GenBank/DDBJ whole genome shotgun (WGS) entry which is preliminary data.</text>
</comment>
<dbReference type="PANTHER" id="PTHR11537:SF254">
    <property type="entry name" value="POTASSIUM VOLTAGE-GATED CHANNEL PROTEIN SHAB"/>
    <property type="match status" value="1"/>
</dbReference>
<keyword evidence="6" id="KW-0106">Calcium</keyword>
<keyword evidence="10" id="KW-0406">Ion transport</keyword>
<keyword evidence="11 14" id="KW-0472">Membrane</keyword>
<dbReference type="PROSITE" id="PS00018">
    <property type="entry name" value="EF_HAND_1"/>
    <property type="match status" value="2"/>
</dbReference>
<dbReference type="GO" id="GO:0034220">
    <property type="term" value="P:monoatomic ion transmembrane transport"/>
    <property type="evidence" value="ECO:0007669"/>
    <property type="project" value="UniProtKB-KW"/>
</dbReference>
<feature type="transmembrane region" description="Helical" evidence="14">
    <location>
        <begin position="36"/>
        <end position="64"/>
    </location>
</feature>
<dbReference type="Pfam" id="PF00520">
    <property type="entry name" value="Ion_trans"/>
    <property type="match status" value="1"/>
</dbReference>
<evidence type="ECO:0000256" key="8">
    <source>
        <dbReference type="ARBA" id="ARBA00022958"/>
    </source>
</evidence>
<comment type="subcellular location">
    <subcellularLocation>
        <location evidence="1">Membrane</location>
        <topology evidence="1">Multi-pass membrane protein</topology>
    </subcellularLocation>
</comment>
<dbReference type="PANTHER" id="PTHR11537">
    <property type="entry name" value="VOLTAGE-GATED POTASSIUM CHANNEL"/>
    <property type="match status" value="1"/>
</dbReference>
<feature type="compositionally biased region" description="Basic and acidic residues" evidence="13">
    <location>
        <begin position="314"/>
        <end position="326"/>
    </location>
</feature>
<protein>
    <submittedName>
        <fullName evidence="16">Voltage-gated potassium channel</fullName>
    </submittedName>
</protein>
<keyword evidence="5" id="KW-0631">Potassium channel</keyword>
<feature type="domain" description="EF-hand" evidence="15">
    <location>
        <begin position="242"/>
        <end position="277"/>
    </location>
</feature>
<dbReference type="Pfam" id="PF13499">
    <property type="entry name" value="EF-hand_7"/>
    <property type="match status" value="1"/>
</dbReference>
<evidence type="ECO:0000256" key="4">
    <source>
        <dbReference type="ARBA" id="ARBA00022692"/>
    </source>
</evidence>
<evidence type="ECO:0000259" key="15">
    <source>
        <dbReference type="PROSITE" id="PS50222"/>
    </source>
</evidence>
<keyword evidence="9 14" id="KW-1133">Transmembrane helix</keyword>
<keyword evidence="8" id="KW-0630">Potassium</keyword>
<feature type="transmembrane region" description="Helical" evidence="14">
    <location>
        <begin position="157"/>
        <end position="178"/>
    </location>
</feature>
<evidence type="ECO:0000256" key="3">
    <source>
        <dbReference type="ARBA" id="ARBA00022538"/>
    </source>
</evidence>
<dbReference type="Gene3D" id="1.20.120.350">
    <property type="entry name" value="Voltage-gated potassium channels. Chain C"/>
    <property type="match status" value="1"/>
</dbReference>
<dbReference type="PRINTS" id="PR00169">
    <property type="entry name" value="KCHANNEL"/>
</dbReference>
<keyword evidence="4 14" id="KW-0812">Transmembrane</keyword>
<keyword evidence="7" id="KW-0851">Voltage-gated channel</keyword>
<keyword evidence="2" id="KW-0813">Transport</keyword>